<keyword evidence="2 3" id="KW-0378">Hydrolase</keyword>
<sequence length="143" mass="16297">MAFPWRLFLAGEVATAKSQRSTAEEDTRSQAGAGQFPGAPAFVLRAQAVAELAKRREEIEWAIEGPFEDYLRRMSRSGEWGGEPELLMLSHYLERPIEVYMVNPRLVRIQNYGEDLKSAPIRILFHGYGHYSALVRLKEEEDA</sequence>
<dbReference type="InterPro" id="IPR038765">
    <property type="entry name" value="Papain-like_cys_pep_sf"/>
</dbReference>
<dbReference type="InterPro" id="IPR003323">
    <property type="entry name" value="OTU_dom"/>
</dbReference>
<keyword evidence="3" id="KW-0788">Thiol protease</keyword>
<evidence type="ECO:0000256" key="1">
    <source>
        <dbReference type="ARBA" id="ARBA00000707"/>
    </source>
</evidence>
<evidence type="ECO:0000256" key="2">
    <source>
        <dbReference type="ARBA" id="ARBA00022801"/>
    </source>
</evidence>
<dbReference type="GO" id="GO:0004843">
    <property type="term" value="F:cysteine-type deubiquitinase activity"/>
    <property type="evidence" value="ECO:0007669"/>
    <property type="project" value="UniProtKB-UniRule"/>
</dbReference>
<protein>
    <recommendedName>
        <fullName evidence="3">Ubiquitin thioesterase OTU</fullName>
        <ecNumber evidence="3">3.4.19.12</ecNumber>
    </recommendedName>
</protein>
<keyword evidence="6" id="KW-1185">Reference proteome</keyword>
<keyword evidence="3" id="KW-0963">Cytoplasm</keyword>
<dbReference type="AlphaFoldDB" id="A0AA36JD44"/>
<evidence type="ECO:0000313" key="6">
    <source>
        <dbReference type="Proteomes" id="UP001178507"/>
    </source>
</evidence>
<keyword evidence="3" id="KW-0833">Ubl conjugation pathway</keyword>
<dbReference type="SUPFAM" id="SSF54001">
    <property type="entry name" value="Cysteine proteinases"/>
    <property type="match status" value="1"/>
</dbReference>
<evidence type="ECO:0000259" key="4">
    <source>
        <dbReference type="Pfam" id="PF02338"/>
    </source>
</evidence>
<evidence type="ECO:0000256" key="3">
    <source>
        <dbReference type="RuleBase" id="RU367104"/>
    </source>
</evidence>
<dbReference type="GO" id="GO:0030968">
    <property type="term" value="P:endoplasmic reticulum unfolded protein response"/>
    <property type="evidence" value="ECO:0007669"/>
    <property type="project" value="TreeGrafter"/>
</dbReference>
<comment type="function">
    <text evidence="3">Hydrolase that can remove conjugated ubiquitin from proteins and may therefore play an important regulatory role at the level of protein turnover by preventing degradation.</text>
</comment>
<dbReference type="GO" id="GO:0016579">
    <property type="term" value="P:protein deubiquitination"/>
    <property type="evidence" value="ECO:0007669"/>
    <property type="project" value="TreeGrafter"/>
</dbReference>
<dbReference type="GO" id="GO:0036503">
    <property type="term" value="P:ERAD pathway"/>
    <property type="evidence" value="ECO:0007669"/>
    <property type="project" value="TreeGrafter"/>
</dbReference>
<comment type="caution">
    <text evidence="5">The sequence shown here is derived from an EMBL/GenBank/DDBJ whole genome shotgun (WGS) entry which is preliminary data.</text>
</comment>
<keyword evidence="3" id="KW-0645">Protease</keyword>
<dbReference type="GO" id="GO:0005829">
    <property type="term" value="C:cytosol"/>
    <property type="evidence" value="ECO:0007669"/>
    <property type="project" value="TreeGrafter"/>
</dbReference>
<organism evidence="5 6">
    <name type="scientific">Effrenium voratum</name>
    <dbReference type="NCBI Taxonomy" id="2562239"/>
    <lineage>
        <taxon>Eukaryota</taxon>
        <taxon>Sar</taxon>
        <taxon>Alveolata</taxon>
        <taxon>Dinophyceae</taxon>
        <taxon>Suessiales</taxon>
        <taxon>Symbiodiniaceae</taxon>
        <taxon>Effrenium</taxon>
    </lineage>
</organism>
<dbReference type="EC" id="3.4.19.12" evidence="3"/>
<dbReference type="GO" id="GO:0005634">
    <property type="term" value="C:nucleus"/>
    <property type="evidence" value="ECO:0007669"/>
    <property type="project" value="TreeGrafter"/>
</dbReference>
<proteinExistence type="predicted"/>
<accession>A0AA36JD44</accession>
<dbReference type="Pfam" id="PF02338">
    <property type="entry name" value="OTU"/>
    <property type="match status" value="1"/>
</dbReference>
<dbReference type="PANTHER" id="PTHR13312:SF6">
    <property type="entry name" value="UBIQUITIN THIOESTERASE OTU"/>
    <property type="match status" value="1"/>
</dbReference>
<dbReference type="EMBL" id="CAUJNA010003496">
    <property type="protein sequence ID" value="CAJ1403454.1"/>
    <property type="molecule type" value="Genomic_DNA"/>
</dbReference>
<comment type="catalytic activity">
    <reaction evidence="1 3">
        <text>Thiol-dependent hydrolysis of ester, thioester, amide, peptide and isopeptide bonds formed by the C-terminal Gly of ubiquitin (a 76-residue protein attached to proteins as an intracellular targeting signal).</text>
        <dbReference type="EC" id="3.4.19.12"/>
    </reaction>
</comment>
<evidence type="ECO:0000313" key="5">
    <source>
        <dbReference type="EMBL" id="CAJ1403454.1"/>
    </source>
</evidence>
<feature type="domain" description="OTU" evidence="4">
    <location>
        <begin position="43"/>
        <end position="131"/>
    </location>
</feature>
<gene>
    <name evidence="5" type="ORF">EVOR1521_LOCUS26125</name>
</gene>
<dbReference type="Proteomes" id="UP001178507">
    <property type="component" value="Unassembled WGS sequence"/>
</dbReference>
<dbReference type="Gene3D" id="3.90.70.80">
    <property type="match status" value="1"/>
</dbReference>
<name>A0AA36JD44_9DINO</name>
<reference evidence="5" key="1">
    <citation type="submission" date="2023-08" db="EMBL/GenBank/DDBJ databases">
        <authorList>
            <person name="Chen Y."/>
            <person name="Shah S."/>
            <person name="Dougan E. K."/>
            <person name="Thang M."/>
            <person name="Chan C."/>
        </authorList>
    </citation>
    <scope>NUCLEOTIDE SEQUENCE</scope>
</reference>
<comment type="subcellular location">
    <subcellularLocation>
        <location evidence="3">Cytoplasm</location>
    </subcellularLocation>
</comment>
<dbReference type="PANTHER" id="PTHR13312">
    <property type="entry name" value="HIV-INDUCED PROTEIN-7-LIKE PROTEASE"/>
    <property type="match status" value="1"/>
</dbReference>